<keyword evidence="3 6" id="KW-0812">Transmembrane</keyword>
<feature type="transmembrane region" description="Helical" evidence="6">
    <location>
        <begin position="217"/>
        <end position="239"/>
    </location>
</feature>
<keyword evidence="9" id="KW-1185">Reference proteome</keyword>
<feature type="transmembrane region" description="Helical" evidence="6">
    <location>
        <begin position="440"/>
        <end position="465"/>
    </location>
</feature>
<dbReference type="GeneID" id="54475488"/>
<evidence type="ECO:0000256" key="6">
    <source>
        <dbReference type="SAM" id="Phobius"/>
    </source>
</evidence>
<feature type="transmembrane region" description="Helical" evidence="6">
    <location>
        <begin position="154"/>
        <end position="172"/>
    </location>
</feature>
<feature type="transmembrane region" description="Helical" evidence="6">
    <location>
        <begin position="378"/>
        <end position="401"/>
    </location>
</feature>
<dbReference type="OrthoDB" id="2985014at2759"/>
<evidence type="ECO:0000256" key="4">
    <source>
        <dbReference type="ARBA" id="ARBA00022989"/>
    </source>
</evidence>
<dbReference type="EMBL" id="MU001640">
    <property type="protein sequence ID" value="KAF2479955.1"/>
    <property type="molecule type" value="Genomic_DNA"/>
</dbReference>
<dbReference type="InterPro" id="IPR011701">
    <property type="entry name" value="MFS"/>
</dbReference>
<evidence type="ECO:0000256" key="3">
    <source>
        <dbReference type="ARBA" id="ARBA00022692"/>
    </source>
</evidence>
<gene>
    <name evidence="8" type="ORF">BDY17DRAFT_302974</name>
</gene>
<dbReference type="FunFam" id="1.20.1250.20:FF:000068">
    <property type="entry name" value="MFS general substrate transporter"/>
    <property type="match status" value="1"/>
</dbReference>
<protein>
    <submittedName>
        <fullName evidence="8">Major facilitator superfamily domain-containing protein</fullName>
    </submittedName>
</protein>
<organism evidence="8 9">
    <name type="scientific">Neohortaea acidophila</name>
    <dbReference type="NCBI Taxonomy" id="245834"/>
    <lineage>
        <taxon>Eukaryota</taxon>
        <taxon>Fungi</taxon>
        <taxon>Dikarya</taxon>
        <taxon>Ascomycota</taxon>
        <taxon>Pezizomycotina</taxon>
        <taxon>Dothideomycetes</taxon>
        <taxon>Dothideomycetidae</taxon>
        <taxon>Mycosphaerellales</taxon>
        <taxon>Teratosphaeriaceae</taxon>
        <taxon>Neohortaea</taxon>
    </lineage>
</organism>
<evidence type="ECO:0000259" key="7">
    <source>
        <dbReference type="PROSITE" id="PS50850"/>
    </source>
</evidence>
<comment type="subcellular location">
    <subcellularLocation>
        <location evidence="1">Membrane</location>
        <topology evidence="1">Multi-pass membrane protein</topology>
    </subcellularLocation>
</comment>
<dbReference type="InterPro" id="IPR036259">
    <property type="entry name" value="MFS_trans_sf"/>
</dbReference>
<evidence type="ECO:0000313" key="9">
    <source>
        <dbReference type="Proteomes" id="UP000799767"/>
    </source>
</evidence>
<dbReference type="GO" id="GO:0005886">
    <property type="term" value="C:plasma membrane"/>
    <property type="evidence" value="ECO:0007669"/>
    <property type="project" value="TreeGrafter"/>
</dbReference>
<dbReference type="GO" id="GO:0022857">
    <property type="term" value="F:transmembrane transporter activity"/>
    <property type="evidence" value="ECO:0007669"/>
    <property type="project" value="InterPro"/>
</dbReference>
<dbReference type="PANTHER" id="PTHR43791">
    <property type="entry name" value="PERMEASE-RELATED"/>
    <property type="match status" value="1"/>
</dbReference>
<dbReference type="PANTHER" id="PTHR43791:SF46">
    <property type="entry name" value="MAJOR FACILITATOR SUPERFAMILY (MFS) PROFILE DOMAIN-CONTAINING PROTEIN-RELATED"/>
    <property type="match status" value="1"/>
</dbReference>
<feature type="transmembrane region" description="Helical" evidence="6">
    <location>
        <begin position="352"/>
        <end position="372"/>
    </location>
</feature>
<dbReference type="PROSITE" id="PS50850">
    <property type="entry name" value="MFS"/>
    <property type="match status" value="1"/>
</dbReference>
<feature type="transmembrane region" description="Helical" evidence="6">
    <location>
        <begin position="96"/>
        <end position="117"/>
    </location>
</feature>
<dbReference type="Proteomes" id="UP000799767">
    <property type="component" value="Unassembled WGS sequence"/>
</dbReference>
<keyword evidence="4 6" id="KW-1133">Transmembrane helix</keyword>
<accession>A0A6A6PJ61</accession>
<feature type="transmembrane region" description="Helical" evidence="6">
    <location>
        <begin position="328"/>
        <end position="345"/>
    </location>
</feature>
<dbReference type="InterPro" id="IPR020846">
    <property type="entry name" value="MFS_dom"/>
</dbReference>
<dbReference type="SUPFAM" id="SSF103473">
    <property type="entry name" value="MFS general substrate transporter"/>
    <property type="match status" value="1"/>
</dbReference>
<dbReference type="Pfam" id="PF07690">
    <property type="entry name" value="MFS_1"/>
    <property type="match status" value="1"/>
</dbReference>
<dbReference type="RefSeq" id="XP_033586525.1">
    <property type="nucleotide sequence ID" value="XM_033734486.1"/>
</dbReference>
<dbReference type="AlphaFoldDB" id="A0A6A6PJ61"/>
<dbReference type="FunFam" id="1.20.1250.20:FF:000034">
    <property type="entry name" value="MFS general substrate transporter"/>
    <property type="match status" value="1"/>
</dbReference>
<feature type="transmembrane region" description="Helical" evidence="6">
    <location>
        <begin position="413"/>
        <end position="434"/>
    </location>
</feature>
<feature type="domain" description="Major facilitator superfamily (MFS) profile" evidence="7">
    <location>
        <begin position="58"/>
        <end position="473"/>
    </location>
</feature>
<evidence type="ECO:0000313" key="8">
    <source>
        <dbReference type="EMBL" id="KAF2479955.1"/>
    </source>
</evidence>
<feature type="transmembrane region" description="Helical" evidence="6">
    <location>
        <begin position="288"/>
        <end position="308"/>
    </location>
</feature>
<name>A0A6A6PJ61_9PEZI</name>
<feature type="transmembrane region" description="Helical" evidence="6">
    <location>
        <begin position="124"/>
        <end position="142"/>
    </location>
</feature>
<keyword evidence="2" id="KW-0813">Transport</keyword>
<sequence length="501" mass="56109">MMGFFRKGDVVNTPSHYPDVPEKGQVVPTVEGYSEDFATVCPPHTTERKLLARIDFHVIPFLCIMYLLAFLDRINIGNASVYGLIEDLDLTGQRYNIALTIFFVPYCLFEIPSNILLKKFRPHIWLSANMFMFGLVTIFQGLVKSYGGLLTTRFFLGVFETGMFPGCFYLIGMWYKRQEAQKRYSFFFSSTTLAGAFGGLLAAAIGKMDGLSGYAGWRWIFILEGCLTAFVAIFFFFLLPDFPEEAKWLKEDERNYVTARLRADQGNSARERPITFSDVVNVFKDYKVMVGAFMYFGLIVPAYGYAYFAPGILATYGYSPIETQLHSVPPWAAAFGFCMLIATLSDYTGHRFGFAIFCICVSMTGFGILISVHDRLDLQYAALFLVTMGTYTAMPIVVCWFNMNLGGHHRRAVGSAWQIGFGNTGGIIATFAFVASEKPFFVTGYSICLAFAALSICSCVVYGAGCLMANRNRERSAFNVGLSEHEKTALGDLNPEYRYLL</sequence>
<evidence type="ECO:0000256" key="2">
    <source>
        <dbReference type="ARBA" id="ARBA00022448"/>
    </source>
</evidence>
<reference evidence="8" key="1">
    <citation type="journal article" date="2020" name="Stud. Mycol.">
        <title>101 Dothideomycetes genomes: a test case for predicting lifestyles and emergence of pathogens.</title>
        <authorList>
            <person name="Haridas S."/>
            <person name="Albert R."/>
            <person name="Binder M."/>
            <person name="Bloem J."/>
            <person name="Labutti K."/>
            <person name="Salamov A."/>
            <person name="Andreopoulos B."/>
            <person name="Baker S."/>
            <person name="Barry K."/>
            <person name="Bills G."/>
            <person name="Bluhm B."/>
            <person name="Cannon C."/>
            <person name="Castanera R."/>
            <person name="Culley D."/>
            <person name="Daum C."/>
            <person name="Ezra D."/>
            <person name="Gonzalez J."/>
            <person name="Henrissat B."/>
            <person name="Kuo A."/>
            <person name="Liang C."/>
            <person name="Lipzen A."/>
            <person name="Lutzoni F."/>
            <person name="Magnuson J."/>
            <person name="Mondo S."/>
            <person name="Nolan M."/>
            <person name="Ohm R."/>
            <person name="Pangilinan J."/>
            <person name="Park H.-J."/>
            <person name="Ramirez L."/>
            <person name="Alfaro M."/>
            <person name="Sun H."/>
            <person name="Tritt A."/>
            <person name="Yoshinaga Y."/>
            <person name="Zwiers L.-H."/>
            <person name="Turgeon B."/>
            <person name="Goodwin S."/>
            <person name="Spatafora J."/>
            <person name="Crous P."/>
            <person name="Grigoriev I."/>
        </authorList>
    </citation>
    <scope>NUCLEOTIDE SEQUENCE</scope>
    <source>
        <strain evidence="8">CBS 113389</strain>
    </source>
</reference>
<proteinExistence type="predicted"/>
<keyword evidence="5 6" id="KW-0472">Membrane</keyword>
<dbReference type="Gene3D" id="1.20.1250.20">
    <property type="entry name" value="MFS general substrate transporter like domains"/>
    <property type="match status" value="2"/>
</dbReference>
<feature type="transmembrane region" description="Helical" evidence="6">
    <location>
        <begin position="58"/>
        <end position="76"/>
    </location>
</feature>
<evidence type="ECO:0000256" key="5">
    <source>
        <dbReference type="ARBA" id="ARBA00023136"/>
    </source>
</evidence>
<evidence type="ECO:0000256" key="1">
    <source>
        <dbReference type="ARBA" id="ARBA00004141"/>
    </source>
</evidence>
<feature type="transmembrane region" description="Helical" evidence="6">
    <location>
        <begin position="184"/>
        <end position="205"/>
    </location>
</feature>